<keyword evidence="1" id="KW-0812">Transmembrane</keyword>
<feature type="non-terminal residue" evidence="2">
    <location>
        <position position="58"/>
    </location>
</feature>
<organism evidence="2 3">
    <name type="scientific">Diploptera punctata</name>
    <name type="common">Pacific beetle cockroach</name>
    <dbReference type="NCBI Taxonomy" id="6984"/>
    <lineage>
        <taxon>Eukaryota</taxon>
        <taxon>Metazoa</taxon>
        <taxon>Ecdysozoa</taxon>
        <taxon>Arthropoda</taxon>
        <taxon>Hexapoda</taxon>
        <taxon>Insecta</taxon>
        <taxon>Pterygota</taxon>
        <taxon>Neoptera</taxon>
        <taxon>Polyneoptera</taxon>
        <taxon>Dictyoptera</taxon>
        <taxon>Blattodea</taxon>
        <taxon>Blaberoidea</taxon>
        <taxon>Blaberidae</taxon>
        <taxon>Diplopterinae</taxon>
        <taxon>Diploptera</taxon>
    </lineage>
</organism>
<name>A0AAD8A8H2_DIPPU</name>
<feature type="transmembrane region" description="Helical" evidence="1">
    <location>
        <begin position="6"/>
        <end position="25"/>
    </location>
</feature>
<comment type="caution">
    <text evidence="2">The sequence shown here is derived from an EMBL/GenBank/DDBJ whole genome shotgun (WGS) entry which is preliminary data.</text>
</comment>
<sequence>PRHHPWFNSDIMSLSWGLLYVPIYIKSLFKYIINIQYGTGSLASMGLPSPFQLPLVEE</sequence>
<reference evidence="2" key="2">
    <citation type="submission" date="2023-05" db="EMBL/GenBank/DDBJ databases">
        <authorList>
            <person name="Fouks B."/>
        </authorList>
    </citation>
    <scope>NUCLEOTIDE SEQUENCE</scope>
    <source>
        <strain evidence="2">Stay&amp;Tobe</strain>
        <tissue evidence="2">Testes</tissue>
    </source>
</reference>
<accession>A0AAD8A8H2</accession>
<gene>
    <name evidence="2" type="ORF">L9F63_014068</name>
</gene>
<feature type="non-terminal residue" evidence="2">
    <location>
        <position position="1"/>
    </location>
</feature>
<reference evidence="2" key="1">
    <citation type="journal article" date="2023" name="IScience">
        <title>Live-bearing cockroach genome reveals convergent evolutionary mechanisms linked to viviparity in insects and beyond.</title>
        <authorList>
            <person name="Fouks B."/>
            <person name="Harrison M.C."/>
            <person name="Mikhailova A.A."/>
            <person name="Marchal E."/>
            <person name="English S."/>
            <person name="Carruthers M."/>
            <person name="Jennings E.C."/>
            <person name="Chiamaka E.L."/>
            <person name="Frigard R.A."/>
            <person name="Pippel M."/>
            <person name="Attardo G.M."/>
            <person name="Benoit J.B."/>
            <person name="Bornberg-Bauer E."/>
            <person name="Tobe S.S."/>
        </authorList>
    </citation>
    <scope>NUCLEOTIDE SEQUENCE</scope>
    <source>
        <strain evidence="2">Stay&amp;Tobe</strain>
    </source>
</reference>
<evidence type="ECO:0000256" key="1">
    <source>
        <dbReference type="SAM" id="Phobius"/>
    </source>
</evidence>
<dbReference type="AlphaFoldDB" id="A0AAD8A8H2"/>
<keyword evidence="1" id="KW-0472">Membrane</keyword>
<keyword evidence="3" id="KW-1185">Reference proteome</keyword>
<evidence type="ECO:0000313" key="3">
    <source>
        <dbReference type="Proteomes" id="UP001233999"/>
    </source>
</evidence>
<protein>
    <submittedName>
        <fullName evidence="2">Uncharacterized protein</fullName>
    </submittedName>
</protein>
<proteinExistence type="predicted"/>
<dbReference type="EMBL" id="JASPKZ010003044">
    <property type="protein sequence ID" value="KAJ9594456.1"/>
    <property type="molecule type" value="Genomic_DNA"/>
</dbReference>
<dbReference type="Proteomes" id="UP001233999">
    <property type="component" value="Unassembled WGS sequence"/>
</dbReference>
<evidence type="ECO:0000313" key="2">
    <source>
        <dbReference type="EMBL" id="KAJ9594456.1"/>
    </source>
</evidence>
<keyword evidence="1" id="KW-1133">Transmembrane helix</keyword>